<dbReference type="GO" id="GO:0005829">
    <property type="term" value="C:cytosol"/>
    <property type="evidence" value="ECO:0007669"/>
    <property type="project" value="TreeGrafter"/>
</dbReference>
<dbReference type="SMART" id="SM00072">
    <property type="entry name" value="GuKc"/>
    <property type="match status" value="1"/>
</dbReference>
<evidence type="ECO:0000256" key="3">
    <source>
        <dbReference type="ARBA" id="ARBA00016296"/>
    </source>
</evidence>
<evidence type="ECO:0000256" key="2">
    <source>
        <dbReference type="ARBA" id="ARBA00012961"/>
    </source>
</evidence>
<dbReference type="Pfam" id="PF00625">
    <property type="entry name" value="Guanylate_kin"/>
    <property type="match status" value="1"/>
</dbReference>
<dbReference type="NCBIfam" id="TIGR03263">
    <property type="entry name" value="guanyl_kin"/>
    <property type="match status" value="1"/>
</dbReference>
<comment type="similarity">
    <text evidence="1">Belongs to the guanylate kinase family.</text>
</comment>
<dbReference type="InterPro" id="IPR008145">
    <property type="entry name" value="GK/Ca_channel_bsu"/>
</dbReference>
<dbReference type="CDD" id="cd00071">
    <property type="entry name" value="GMPK"/>
    <property type="match status" value="1"/>
</dbReference>
<sequence length="262" mass="29322">MARVTMVPYLLDTIVPYFGEDILRICFLREAGVLMDEGVDSQIQPAYLILSRLVARRHVAFRLLLVISGPSGTGKSTLLSRLFLAHPDKFGFSVSHTTRTPRQGEVDGKHYYFVSRDTFQNLIQDGAFIEHAQFSNNYYGTSIQTVKDVAASGRRCILDNDSQGVRQIKTTKGLEPNPIYLFISPPNMKSLRERLKGQGSESESSIRTRLNTAVKEIDYSRTPGVHDIIIVNDNLDRAYVAFERVALGDSSPVDDLPPLDNN</sequence>
<dbReference type="EC" id="2.7.4.8" evidence="2"/>
<dbReference type="FunFam" id="3.40.50.300:FF:000776">
    <property type="entry name" value="Guanylate kinase 2"/>
    <property type="match status" value="1"/>
</dbReference>
<keyword evidence="11" id="KW-1185">Reference proteome</keyword>
<evidence type="ECO:0000256" key="7">
    <source>
        <dbReference type="ARBA" id="ARBA00022840"/>
    </source>
</evidence>
<accession>A0AAV5ABN4</accession>
<comment type="caution">
    <text evidence="10">The sequence shown here is derived from an EMBL/GenBank/DDBJ whole genome shotgun (WGS) entry which is preliminary data.</text>
</comment>
<evidence type="ECO:0000256" key="4">
    <source>
        <dbReference type="ARBA" id="ARBA00022679"/>
    </source>
</evidence>
<dbReference type="Gene3D" id="3.30.63.10">
    <property type="entry name" value="Guanylate Kinase phosphate binding domain"/>
    <property type="match status" value="1"/>
</dbReference>
<keyword evidence="4" id="KW-0808">Transferase</keyword>
<dbReference type="PROSITE" id="PS00856">
    <property type="entry name" value="GUANYLATE_KINASE_1"/>
    <property type="match status" value="1"/>
</dbReference>
<feature type="domain" description="Guanylate kinase-like" evidence="9">
    <location>
        <begin position="62"/>
        <end position="247"/>
    </location>
</feature>
<keyword evidence="7" id="KW-0067">ATP-binding</keyword>
<dbReference type="FunFam" id="3.30.63.10:FF:000002">
    <property type="entry name" value="Guanylate kinase 1"/>
    <property type="match status" value="1"/>
</dbReference>
<dbReference type="PANTHER" id="PTHR23117">
    <property type="entry name" value="GUANYLATE KINASE-RELATED"/>
    <property type="match status" value="1"/>
</dbReference>
<dbReference type="GO" id="GO:0004385">
    <property type="term" value="F:GMP kinase activity"/>
    <property type="evidence" value="ECO:0007669"/>
    <property type="project" value="UniProtKB-EC"/>
</dbReference>
<evidence type="ECO:0000313" key="10">
    <source>
        <dbReference type="EMBL" id="GJJ10436.1"/>
    </source>
</evidence>
<dbReference type="Proteomes" id="UP001050691">
    <property type="component" value="Unassembled WGS sequence"/>
</dbReference>
<dbReference type="InterPro" id="IPR008144">
    <property type="entry name" value="Guanylate_kin-like_dom"/>
</dbReference>
<dbReference type="InterPro" id="IPR017665">
    <property type="entry name" value="Guanylate_kinase"/>
</dbReference>
<keyword evidence="5" id="KW-0547">Nucleotide-binding</keyword>
<dbReference type="InterPro" id="IPR027417">
    <property type="entry name" value="P-loop_NTPase"/>
</dbReference>
<reference evidence="10" key="1">
    <citation type="submission" date="2021-10" db="EMBL/GenBank/DDBJ databases">
        <title>De novo Genome Assembly of Clathrus columnatus (Basidiomycota, Fungi) Using Illumina and Nanopore Sequence Data.</title>
        <authorList>
            <person name="Ogiso-Tanaka E."/>
            <person name="Itagaki H."/>
            <person name="Hosoya T."/>
            <person name="Hosaka K."/>
        </authorList>
    </citation>
    <scope>NUCLEOTIDE SEQUENCE</scope>
    <source>
        <strain evidence="10">MO-923</strain>
    </source>
</reference>
<evidence type="ECO:0000256" key="8">
    <source>
        <dbReference type="ARBA" id="ARBA00030128"/>
    </source>
</evidence>
<protein>
    <recommendedName>
        <fullName evidence="3">Guanylate kinase</fullName>
        <ecNumber evidence="2">2.7.4.8</ecNumber>
    </recommendedName>
    <alternativeName>
        <fullName evidence="8">GMP kinase</fullName>
    </alternativeName>
</protein>
<evidence type="ECO:0000259" key="9">
    <source>
        <dbReference type="PROSITE" id="PS50052"/>
    </source>
</evidence>
<evidence type="ECO:0000313" key="11">
    <source>
        <dbReference type="Proteomes" id="UP001050691"/>
    </source>
</evidence>
<dbReference type="AlphaFoldDB" id="A0AAV5ABN4"/>
<dbReference type="EMBL" id="BPWL01000005">
    <property type="protein sequence ID" value="GJJ10436.1"/>
    <property type="molecule type" value="Genomic_DNA"/>
</dbReference>
<dbReference type="PANTHER" id="PTHR23117:SF13">
    <property type="entry name" value="GUANYLATE KINASE"/>
    <property type="match status" value="1"/>
</dbReference>
<name>A0AAV5ABN4_9AGAM</name>
<evidence type="ECO:0000256" key="6">
    <source>
        <dbReference type="ARBA" id="ARBA00022777"/>
    </source>
</evidence>
<dbReference type="PROSITE" id="PS50052">
    <property type="entry name" value="GUANYLATE_KINASE_2"/>
    <property type="match status" value="1"/>
</dbReference>
<gene>
    <name evidence="10" type="ORF">Clacol_004662</name>
</gene>
<dbReference type="InterPro" id="IPR020590">
    <property type="entry name" value="Guanylate_kinase_CS"/>
</dbReference>
<dbReference type="GO" id="GO:0005524">
    <property type="term" value="F:ATP binding"/>
    <property type="evidence" value="ECO:0007669"/>
    <property type="project" value="UniProtKB-KW"/>
</dbReference>
<organism evidence="10 11">
    <name type="scientific">Clathrus columnatus</name>
    <dbReference type="NCBI Taxonomy" id="1419009"/>
    <lineage>
        <taxon>Eukaryota</taxon>
        <taxon>Fungi</taxon>
        <taxon>Dikarya</taxon>
        <taxon>Basidiomycota</taxon>
        <taxon>Agaricomycotina</taxon>
        <taxon>Agaricomycetes</taxon>
        <taxon>Phallomycetidae</taxon>
        <taxon>Phallales</taxon>
        <taxon>Clathraceae</taxon>
        <taxon>Clathrus</taxon>
    </lineage>
</organism>
<dbReference type="SUPFAM" id="SSF52540">
    <property type="entry name" value="P-loop containing nucleoside triphosphate hydrolases"/>
    <property type="match status" value="1"/>
</dbReference>
<keyword evidence="6" id="KW-0418">Kinase</keyword>
<proteinExistence type="inferred from homology"/>
<dbReference type="Gene3D" id="3.40.50.300">
    <property type="entry name" value="P-loop containing nucleotide triphosphate hydrolases"/>
    <property type="match status" value="1"/>
</dbReference>
<evidence type="ECO:0000256" key="5">
    <source>
        <dbReference type="ARBA" id="ARBA00022741"/>
    </source>
</evidence>
<evidence type="ECO:0000256" key="1">
    <source>
        <dbReference type="ARBA" id="ARBA00005790"/>
    </source>
</evidence>